<evidence type="ECO:0000313" key="7">
    <source>
        <dbReference type="Proteomes" id="UP000094609"/>
    </source>
</evidence>
<dbReference type="AlphaFoldDB" id="A0A1D7TJT6"/>
<dbReference type="InterPro" id="IPR052048">
    <property type="entry name" value="ST_Response_Regulator"/>
</dbReference>
<keyword evidence="1 3" id="KW-0238">DNA-binding</keyword>
<dbReference type="InterPro" id="IPR036388">
    <property type="entry name" value="WH-like_DNA-bd_sf"/>
</dbReference>
<sequence length="229" mass="26404">MHLQTLNLLNDICVLIVEDDEIARTTIKQDIKPYCKACYEAADGLSGLQSFKEHHIDVIITDIHMPGINGLDMIKEILKLKSEQLFIVMTSYDNDKNLIESMKEGACSFLRKPLDIEELQTALIMSLGRIKYTTKILSESVYIDYQKEIIYIDNQPVFLSHTSNKIFWLLSYNIGRLVSYNMIEDYIYDGESVNKNILHNAILRIKKQLHSIDIENIPSEGYILKVKTL</sequence>
<dbReference type="Gene3D" id="1.10.10.10">
    <property type="entry name" value="Winged helix-like DNA-binding domain superfamily/Winged helix DNA-binding domain"/>
    <property type="match status" value="1"/>
</dbReference>
<dbReference type="InterPro" id="IPR001789">
    <property type="entry name" value="Sig_transdc_resp-reg_receiver"/>
</dbReference>
<evidence type="ECO:0000259" key="4">
    <source>
        <dbReference type="PROSITE" id="PS50110"/>
    </source>
</evidence>
<dbReference type="PROSITE" id="PS51755">
    <property type="entry name" value="OMPR_PHOB"/>
    <property type="match status" value="1"/>
</dbReference>
<dbReference type="Proteomes" id="UP000094609">
    <property type="component" value="Chromosome"/>
</dbReference>
<evidence type="ECO:0000259" key="5">
    <source>
        <dbReference type="PROSITE" id="PS51755"/>
    </source>
</evidence>
<feature type="DNA-binding region" description="OmpR/PhoB-type" evidence="3">
    <location>
        <begin position="133"/>
        <end position="226"/>
    </location>
</feature>
<evidence type="ECO:0000256" key="2">
    <source>
        <dbReference type="PROSITE-ProRule" id="PRU00169"/>
    </source>
</evidence>
<evidence type="ECO:0000256" key="3">
    <source>
        <dbReference type="PROSITE-ProRule" id="PRU01091"/>
    </source>
</evidence>
<dbReference type="PROSITE" id="PS50110">
    <property type="entry name" value="RESPONSE_REGULATORY"/>
    <property type="match status" value="1"/>
</dbReference>
<evidence type="ECO:0000256" key="1">
    <source>
        <dbReference type="ARBA" id="ARBA00023125"/>
    </source>
</evidence>
<gene>
    <name evidence="6" type="ORF">SHALO_1487</name>
</gene>
<dbReference type="PANTHER" id="PTHR43228">
    <property type="entry name" value="TWO-COMPONENT RESPONSE REGULATOR"/>
    <property type="match status" value="1"/>
</dbReference>
<dbReference type="KEGG" id="shal:SHALO_1487"/>
<evidence type="ECO:0000313" key="6">
    <source>
        <dbReference type="EMBL" id="AOO65262.1"/>
    </source>
</evidence>
<keyword evidence="7" id="KW-1185">Reference proteome</keyword>
<accession>A0A1D7TJT6</accession>
<keyword evidence="2" id="KW-0597">Phosphoprotein</keyword>
<dbReference type="GO" id="GO:0000160">
    <property type="term" value="P:phosphorelay signal transduction system"/>
    <property type="evidence" value="ECO:0007669"/>
    <property type="project" value="InterPro"/>
</dbReference>
<dbReference type="Gene3D" id="3.40.50.2300">
    <property type="match status" value="1"/>
</dbReference>
<dbReference type="STRING" id="1193502.SHALO_1487"/>
<name>A0A1D7TJT6_9BACT</name>
<protein>
    <submittedName>
        <fullName evidence="6">Putative two-component regulator</fullName>
    </submittedName>
</protein>
<proteinExistence type="predicted"/>
<dbReference type="GO" id="GO:0003677">
    <property type="term" value="F:DNA binding"/>
    <property type="evidence" value="ECO:0007669"/>
    <property type="project" value="UniProtKB-UniRule"/>
</dbReference>
<feature type="modified residue" description="4-aspartylphosphate" evidence="2">
    <location>
        <position position="62"/>
    </location>
</feature>
<dbReference type="RefSeq" id="WP_025344657.1">
    <property type="nucleotide sequence ID" value="NZ_CP017111.1"/>
</dbReference>
<dbReference type="InterPro" id="IPR011006">
    <property type="entry name" value="CheY-like_superfamily"/>
</dbReference>
<dbReference type="SUPFAM" id="SSF52172">
    <property type="entry name" value="CheY-like"/>
    <property type="match status" value="1"/>
</dbReference>
<dbReference type="InterPro" id="IPR001867">
    <property type="entry name" value="OmpR/PhoB-type_DNA-bd"/>
</dbReference>
<dbReference type="PANTHER" id="PTHR43228:SF1">
    <property type="entry name" value="TWO-COMPONENT RESPONSE REGULATOR ARR22"/>
    <property type="match status" value="1"/>
</dbReference>
<feature type="domain" description="Response regulatory" evidence="4">
    <location>
        <begin position="13"/>
        <end position="127"/>
    </location>
</feature>
<dbReference type="PATRIC" id="fig|1193502.14.peg.1508"/>
<dbReference type="SMART" id="SM00448">
    <property type="entry name" value="REC"/>
    <property type="match status" value="1"/>
</dbReference>
<dbReference type="EMBL" id="CP017111">
    <property type="protein sequence ID" value="AOO65262.1"/>
    <property type="molecule type" value="Genomic_DNA"/>
</dbReference>
<dbReference type="GO" id="GO:0006355">
    <property type="term" value="P:regulation of DNA-templated transcription"/>
    <property type="evidence" value="ECO:0007669"/>
    <property type="project" value="InterPro"/>
</dbReference>
<feature type="domain" description="OmpR/PhoB-type" evidence="5">
    <location>
        <begin position="133"/>
        <end position="226"/>
    </location>
</feature>
<dbReference type="SMART" id="SM00862">
    <property type="entry name" value="Trans_reg_C"/>
    <property type="match status" value="1"/>
</dbReference>
<dbReference type="Pfam" id="PF00072">
    <property type="entry name" value="Response_reg"/>
    <property type="match status" value="1"/>
</dbReference>
<reference evidence="7" key="1">
    <citation type="submission" date="2016-08" db="EMBL/GenBank/DDBJ databases">
        <title>Complete genome sequence of the organohalide-respiring Epsilonproteobacterium Sulfurospirillum halorespirans.</title>
        <authorList>
            <person name="Goris T."/>
            <person name="Zimmermann J."/>
            <person name="Schenz B."/>
            <person name="Lemos M."/>
            <person name="Hackermueller J."/>
            <person name="Diekert G."/>
        </authorList>
    </citation>
    <scope>NUCLEOTIDE SEQUENCE [LARGE SCALE GENOMIC DNA]</scope>
    <source>
        <strain>DSM 13726</strain>
        <strain evidence="7">PCE-M2</strain>
    </source>
</reference>
<organism evidence="6 7">
    <name type="scientific">Sulfurospirillum halorespirans DSM 13726</name>
    <dbReference type="NCBI Taxonomy" id="1193502"/>
    <lineage>
        <taxon>Bacteria</taxon>
        <taxon>Pseudomonadati</taxon>
        <taxon>Campylobacterota</taxon>
        <taxon>Epsilonproteobacteria</taxon>
        <taxon>Campylobacterales</taxon>
        <taxon>Sulfurospirillaceae</taxon>
        <taxon>Sulfurospirillum</taxon>
    </lineage>
</organism>